<evidence type="ECO:0000259" key="2">
    <source>
        <dbReference type="PROSITE" id="PS50097"/>
    </source>
</evidence>
<dbReference type="InterPro" id="IPR011333">
    <property type="entry name" value="SKP1/BTB/POZ_sf"/>
</dbReference>
<dbReference type="PANTHER" id="PTHR47843">
    <property type="entry name" value="BTB DOMAIN-CONTAINING PROTEIN-RELATED"/>
    <property type="match status" value="1"/>
</dbReference>
<feature type="compositionally biased region" description="Polar residues" evidence="1">
    <location>
        <begin position="313"/>
        <end position="327"/>
    </location>
</feature>
<dbReference type="InterPro" id="IPR000210">
    <property type="entry name" value="BTB/POZ_dom"/>
</dbReference>
<dbReference type="AlphaFoldDB" id="A0A6A6AU41"/>
<evidence type="ECO:0000313" key="3">
    <source>
        <dbReference type="EMBL" id="KAF2134723.1"/>
    </source>
</evidence>
<dbReference type="Gene3D" id="3.30.710.10">
    <property type="entry name" value="Potassium Channel Kv1.1, Chain A"/>
    <property type="match status" value="1"/>
</dbReference>
<dbReference type="Pfam" id="PF00651">
    <property type="entry name" value="BTB"/>
    <property type="match status" value="1"/>
</dbReference>
<dbReference type="GeneID" id="54410368"/>
<dbReference type="PROSITE" id="PS50097">
    <property type="entry name" value="BTB"/>
    <property type="match status" value="1"/>
</dbReference>
<protein>
    <recommendedName>
        <fullName evidence="2">BTB domain-containing protein</fullName>
    </recommendedName>
</protein>
<sequence length="348" mass="38288">MFGHSTCPTSIIKAYNGGDYSDLTITCGSMVFTVHKLVVCTKCAFFEKSAKFGKEAEENRIDLPEDDPEMIRRLIAYLYLGDYEPCYHTSISNFRNMKQPESRTELATTYHARYTKALFDTDLCACLALGPGAVPQKKAPRSDSVSPEYKLIERPDKSVEIATPLSVHATMYALGDKYHVDGLCQLATSKFDSCLHYHWNSEDFIDAVQIVYSSTPDTNRGLRDVVLKAFNIHFGINIAQIPGLEMKLHTIDEMSFHLMKSWPKKASLTPQSAQKPPVASSSLFASFLPPQPVPGGPSPQFFAHAQPPRPASGNPQPSLFASVQSQRPVPLFGGSGSSTQSPPGPPRP</sequence>
<feature type="domain" description="BTB" evidence="2">
    <location>
        <begin position="21"/>
        <end position="84"/>
    </location>
</feature>
<dbReference type="Proteomes" id="UP000799771">
    <property type="component" value="Unassembled WGS sequence"/>
</dbReference>
<dbReference type="CDD" id="cd18186">
    <property type="entry name" value="BTB_POZ_ZBTB_KLHL-like"/>
    <property type="match status" value="1"/>
</dbReference>
<accession>A0A6A6AU41</accession>
<reference evidence="3" key="1">
    <citation type="journal article" date="2020" name="Stud. Mycol.">
        <title>101 Dothideomycetes genomes: a test case for predicting lifestyles and emergence of pathogens.</title>
        <authorList>
            <person name="Haridas S."/>
            <person name="Albert R."/>
            <person name="Binder M."/>
            <person name="Bloem J."/>
            <person name="Labutti K."/>
            <person name="Salamov A."/>
            <person name="Andreopoulos B."/>
            <person name="Baker S."/>
            <person name="Barry K."/>
            <person name="Bills G."/>
            <person name="Bluhm B."/>
            <person name="Cannon C."/>
            <person name="Castanera R."/>
            <person name="Culley D."/>
            <person name="Daum C."/>
            <person name="Ezra D."/>
            <person name="Gonzalez J."/>
            <person name="Henrissat B."/>
            <person name="Kuo A."/>
            <person name="Liang C."/>
            <person name="Lipzen A."/>
            <person name="Lutzoni F."/>
            <person name="Magnuson J."/>
            <person name="Mondo S."/>
            <person name="Nolan M."/>
            <person name="Ohm R."/>
            <person name="Pangilinan J."/>
            <person name="Park H.-J."/>
            <person name="Ramirez L."/>
            <person name="Alfaro M."/>
            <person name="Sun H."/>
            <person name="Tritt A."/>
            <person name="Yoshinaga Y."/>
            <person name="Zwiers L.-H."/>
            <person name="Turgeon B."/>
            <person name="Goodwin S."/>
            <person name="Spatafora J."/>
            <person name="Crous P."/>
            <person name="Grigoriev I."/>
        </authorList>
    </citation>
    <scope>NUCLEOTIDE SEQUENCE</scope>
    <source>
        <strain evidence="3">CBS 119687</strain>
    </source>
</reference>
<evidence type="ECO:0000313" key="4">
    <source>
        <dbReference type="Proteomes" id="UP000799771"/>
    </source>
</evidence>
<dbReference type="OrthoDB" id="6359816at2759"/>
<dbReference type="RefSeq" id="XP_033529110.1">
    <property type="nucleotide sequence ID" value="XM_033669936.1"/>
</dbReference>
<proteinExistence type="predicted"/>
<evidence type="ECO:0000256" key="1">
    <source>
        <dbReference type="SAM" id="MobiDB-lite"/>
    </source>
</evidence>
<dbReference type="EMBL" id="ML977497">
    <property type="protein sequence ID" value="KAF2134723.1"/>
    <property type="molecule type" value="Genomic_DNA"/>
</dbReference>
<name>A0A6A6AU41_9PLEO</name>
<feature type="region of interest" description="Disordered" evidence="1">
    <location>
        <begin position="289"/>
        <end position="348"/>
    </location>
</feature>
<dbReference type="SUPFAM" id="SSF54695">
    <property type="entry name" value="POZ domain"/>
    <property type="match status" value="1"/>
</dbReference>
<dbReference type="PANTHER" id="PTHR47843:SF5">
    <property type="entry name" value="BTB_POZ DOMAIN PROTEIN"/>
    <property type="match status" value="1"/>
</dbReference>
<gene>
    <name evidence="3" type="ORF">P153DRAFT_380535</name>
</gene>
<organism evidence="3 4">
    <name type="scientific">Dothidotthia symphoricarpi CBS 119687</name>
    <dbReference type="NCBI Taxonomy" id="1392245"/>
    <lineage>
        <taxon>Eukaryota</taxon>
        <taxon>Fungi</taxon>
        <taxon>Dikarya</taxon>
        <taxon>Ascomycota</taxon>
        <taxon>Pezizomycotina</taxon>
        <taxon>Dothideomycetes</taxon>
        <taxon>Pleosporomycetidae</taxon>
        <taxon>Pleosporales</taxon>
        <taxon>Dothidotthiaceae</taxon>
        <taxon>Dothidotthia</taxon>
    </lineage>
</organism>
<keyword evidence="4" id="KW-1185">Reference proteome</keyword>